<keyword evidence="2" id="KW-0472">Membrane</keyword>
<dbReference type="Pfam" id="PF20237">
    <property type="entry name" value="DUF6594"/>
    <property type="match status" value="1"/>
</dbReference>
<dbReference type="Proteomes" id="UP000039046">
    <property type="component" value="Unassembled WGS sequence"/>
</dbReference>
<evidence type="ECO:0000313" key="5">
    <source>
        <dbReference type="Proteomes" id="UP000039046"/>
    </source>
</evidence>
<accession>A0A0A1T858</accession>
<evidence type="ECO:0000256" key="1">
    <source>
        <dbReference type="SAM" id="MobiDB-lite"/>
    </source>
</evidence>
<dbReference type="PANTHER" id="PTHR34502">
    <property type="entry name" value="DUF6594 DOMAIN-CONTAINING PROTEIN-RELATED"/>
    <property type="match status" value="1"/>
</dbReference>
<dbReference type="EMBL" id="CDHN01000005">
    <property type="protein sequence ID" value="CEJ93276.1"/>
    <property type="molecule type" value="Genomic_DNA"/>
</dbReference>
<dbReference type="OrthoDB" id="5341582at2759"/>
<evidence type="ECO:0000259" key="3">
    <source>
        <dbReference type="Pfam" id="PF20237"/>
    </source>
</evidence>
<feature type="transmembrane region" description="Helical" evidence="2">
    <location>
        <begin position="269"/>
        <end position="287"/>
    </location>
</feature>
<evidence type="ECO:0000313" key="4">
    <source>
        <dbReference type="EMBL" id="CEJ93276.1"/>
    </source>
</evidence>
<evidence type="ECO:0000256" key="2">
    <source>
        <dbReference type="SAM" id="Phobius"/>
    </source>
</evidence>
<proteinExistence type="predicted"/>
<dbReference type="InterPro" id="IPR046529">
    <property type="entry name" value="DUF6594"/>
</dbReference>
<protein>
    <recommendedName>
        <fullName evidence="3">DUF6594 domain-containing protein</fullName>
    </recommendedName>
</protein>
<organism evidence="4 5">
    <name type="scientific">[Torrubiella] hemipterigena</name>
    <dbReference type="NCBI Taxonomy" id="1531966"/>
    <lineage>
        <taxon>Eukaryota</taxon>
        <taxon>Fungi</taxon>
        <taxon>Dikarya</taxon>
        <taxon>Ascomycota</taxon>
        <taxon>Pezizomycotina</taxon>
        <taxon>Sordariomycetes</taxon>
        <taxon>Hypocreomycetidae</taxon>
        <taxon>Hypocreales</taxon>
        <taxon>Clavicipitaceae</taxon>
        <taxon>Clavicipitaceae incertae sedis</taxon>
        <taxon>'Torrubiella' clade</taxon>
    </lineage>
</organism>
<name>A0A0A1T858_9HYPO</name>
<feature type="transmembrane region" description="Helical" evidence="2">
    <location>
        <begin position="240"/>
        <end position="263"/>
    </location>
</feature>
<keyword evidence="5" id="KW-1185">Reference proteome</keyword>
<keyword evidence="2" id="KW-0812">Transmembrane</keyword>
<feature type="region of interest" description="Disordered" evidence="1">
    <location>
        <begin position="21"/>
        <end position="41"/>
    </location>
</feature>
<gene>
    <name evidence="4" type="ORF">VHEMI08877</name>
</gene>
<reference evidence="4 5" key="1">
    <citation type="journal article" date="2015" name="Genome Announc.">
        <title>Draft Genome Sequence and Gene Annotation of the Entomopathogenic Fungus Verticillium hemipterigenum.</title>
        <authorList>
            <person name="Horn F."/>
            <person name="Habel A."/>
            <person name="Scharf D.H."/>
            <person name="Dworschak J."/>
            <person name="Brakhage A.A."/>
            <person name="Guthke R."/>
            <person name="Hertweck C."/>
            <person name="Linde J."/>
        </authorList>
    </citation>
    <scope>NUCLEOTIDE SEQUENCE [LARGE SCALE GENOMIC DNA]</scope>
</reference>
<keyword evidence="2" id="KW-1133">Transmembrane helix</keyword>
<dbReference type="STRING" id="1531966.A0A0A1T858"/>
<feature type="domain" description="DUF6594" evidence="3">
    <location>
        <begin position="58"/>
        <end position="300"/>
    </location>
</feature>
<sequence>MPLPSFTQLWGLIRVPSSIKDDELPTVRPDGSSQPDADLERERSRLNIQAIEDFRPGYPRFTALISAHNPFLILRRFTQLRARLLLLKQDRLTDLEQKLNEIDSHERRVLFLGQSRHDANEERAAILTDIESCINDYDKFATQTKQILTIPPAHTRDVNSLQNWLQGTGCISREETAYLSHHEELMSLAAEDDDAMIQLGNWVESGLMRISSDSLKHQFQLRSNDSNIYIYPGTLVKRTAYVLLLSTVCLILLLPIMICNLFSNISARLVIVMIFTVIYLLLLSWLVRVKTKDLILAGATNQCSHIKFSWCKLRDIFCC</sequence>
<dbReference type="AlphaFoldDB" id="A0A0A1T858"/>
<dbReference type="PANTHER" id="PTHR34502:SF5">
    <property type="entry name" value="DUF6594 DOMAIN-CONTAINING PROTEIN"/>
    <property type="match status" value="1"/>
</dbReference>